<sequence length="179" mass="19744">MALSSVSSMDVPPMQTSNSSDQKPTTMIIEWACICDNSDEIGEGGREESDLHNPGKGTDTKTNIRTSGQENSTIDENISCACVIDEEVTEKEEKEEEAGKEEKEKTVVHDPGKGTDPKTNIVEQENSRINNDPQIDGKNYCSSVQGEKEKKGENTEKEETEKSKTYNHSCSLQNANIIQ</sequence>
<feature type="region of interest" description="Disordered" evidence="1">
    <location>
        <begin position="1"/>
        <end position="25"/>
    </location>
</feature>
<evidence type="ECO:0000313" key="2">
    <source>
        <dbReference type="EMBL" id="RZB83040.1"/>
    </source>
</evidence>
<dbReference type="EMBL" id="QZWG01000011">
    <property type="protein sequence ID" value="RZB83040.1"/>
    <property type="molecule type" value="Genomic_DNA"/>
</dbReference>
<name>A0A445IAJ1_GLYSO</name>
<dbReference type="AlphaFoldDB" id="A0A445IAJ1"/>
<feature type="compositionally biased region" description="Basic and acidic residues" evidence="1">
    <location>
        <begin position="100"/>
        <end position="116"/>
    </location>
</feature>
<evidence type="ECO:0000313" key="3">
    <source>
        <dbReference type="Proteomes" id="UP000289340"/>
    </source>
</evidence>
<feature type="compositionally biased region" description="Polar residues" evidence="1">
    <location>
        <begin position="166"/>
        <end position="179"/>
    </location>
</feature>
<protein>
    <submittedName>
        <fullName evidence="2">Uncharacterized protein</fullName>
    </submittedName>
</protein>
<feature type="compositionally biased region" description="Acidic residues" evidence="1">
    <location>
        <begin position="84"/>
        <end position="99"/>
    </location>
</feature>
<feature type="compositionally biased region" description="Basic and acidic residues" evidence="1">
    <location>
        <begin position="43"/>
        <end position="53"/>
    </location>
</feature>
<comment type="caution">
    <text evidence="2">The sequence shown here is derived from an EMBL/GenBank/DDBJ whole genome shotgun (WGS) entry which is preliminary data.</text>
</comment>
<feature type="compositionally biased region" description="Polar residues" evidence="1">
    <location>
        <begin position="60"/>
        <end position="76"/>
    </location>
</feature>
<accession>A0A445IAJ1</accession>
<feature type="compositionally biased region" description="Basic and acidic residues" evidence="1">
    <location>
        <begin position="146"/>
        <end position="164"/>
    </location>
</feature>
<dbReference type="Gramene" id="XM_028333407.1">
    <property type="protein sequence ID" value="XP_028189208.1"/>
    <property type="gene ID" value="LOC114375582"/>
</dbReference>
<proteinExistence type="predicted"/>
<evidence type="ECO:0000256" key="1">
    <source>
        <dbReference type="SAM" id="MobiDB-lite"/>
    </source>
</evidence>
<feature type="compositionally biased region" description="Polar residues" evidence="1">
    <location>
        <begin position="117"/>
        <end position="133"/>
    </location>
</feature>
<reference evidence="2 3" key="1">
    <citation type="submission" date="2018-09" db="EMBL/GenBank/DDBJ databases">
        <title>A high-quality reference genome of wild soybean provides a powerful tool to mine soybean genomes.</title>
        <authorList>
            <person name="Xie M."/>
            <person name="Chung C.Y.L."/>
            <person name="Li M.-W."/>
            <person name="Wong F.-L."/>
            <person name="Chan T.-F."/>
            <person name="Lam H.-M."/>
        </authorList>
    </citation>
    <scope>NUCLEOTIDE SEQUENCE [LARGE SCALE GENOMIC DNA]</scope>
    <source>
        <strain evidence="3">cv. W05</strain>
        <tissue evidence="2">Hypocotyl of etiolated seedlings</tissue>
    </source>
</reference>
<keyword evidence="3" id="KW-1185">Reference proteome</keyword>
<organism evidence="2 3">
    <name type="scientific">Glycine soja</name>
    <name type="common">Wild soybean</name>
    <dbReference type="NCBI Taxonomy" id="3848"/>
    <lineage>
        <taxon>Eukaryota</taxon>
        <taxon>Viridiplantae</taxon>
        <taxon>Streptophyta</taxon>
        <taxon>Embryophyta</taxon>
        <taxon>Tracheophyta</taxon>
        <taxon>Spermatophyta</taxon>
        <taxon>Magnoliopsida</taxon>
        <taxon>eudicotyledons</taxon>
        <taxon>Gunneridae</taxon>
        <taxon>Pentapetalae</taxon>
        <taxon>rosids</taxon>
        <taxon>fabids</taxon>
        <taxon>Fabales</taxon>
        <taxon>Fabaceae</taxon>
        <taxon>Papilionoideae</taxon>
        <taxon>50 kb inversion clade</taxon>
        <taxon>NPAAA clade</taxon>
        <taxon>indigoferoid/millettioid clade</taxon>
        <taxon>Phaseoleae</taxon>
        <taxon>Glycine</taxon>
        <taxon>Glycine subgen. Soja</taxon>
    </lineage>
</organism>
<gene>
    <name evidence="2" type="ORF">D0Y65_031887</name>
</gene>
<dbReference type="Proteomes" id="UP000289340">
    <property type="component" value="Chromosome 11"/>
</dbReference>
<feature type="region of interest" description="Disordered" evidence="1">
    <location>
        <begin position="38"/>
        <end position="179"/>
    </location>
</feature>